<sequence length="228" mass="25003">MALWLEAFNHSILSCTSLSLTAPKAQEPITFNLQPLPTPQARPDRLGLVPPLQHQLNQCTLGNPELFAFALLDMLACLPAPNIADHLTADNTISKHARKDVITNPFLSHYSTQHQTVPAAHTNTHAKKRNFHANTSHHAATTTTNLHKPRARGREGDTSHAVPSTTGDIKPPVPPFPFLSFDPMFTGDFYLEPGLGRGDAPIYQTVLKLPQCGRKGKKKKIGQKYLSG</sequence>
<proteinExistence type="predicted"/>
<evidence type="ECO:0000256" key="1">
    <source>
        <dbReference type="SAM" id="MobiDB-lite"/>
    </source>
</evidence>
<name>A0A9P9BQT8_9PEZI</name>
<keyword evidence="3" id="KW-1185">Reference proteome</keyword>
<evidence type="ECO:0000313" key="2">
    <source>
        <dbReference type="EMBL" id="KAH7035233.1"/>
    </source>
</evidence>
<dbReference type="EMBL" id="JAGTJQ010000003">
    <property type="protein sequence ID" value="KAH7035233.1"/>
    <property type="molecule type" value="Genomic_DNA"/>
</dbReference>
<feature type="compositionally biased region" description="Low complexity" evidence="1">
    <location>
        <begin position="134"/>
        <end position="145"/>
    </location>
</feature>
<evidence type="ECO:0000313" key="3">
    <source>
        <dbReference type="Proteomes" id="UP000756346"/>
    </source>
</evidence>
<dbReference type="AlphaFoldDB" id="A0A9P9BQT8"/>
<dbReference type="Proteomes" id="UP000756346">
    <property type="component" value="Unassembled WGS sequence"/>
</dbReference>
<gene>
    <name evidence="2" type="ORF">B0I36DRAFT_89890</name>
</gene>
<organism evidence="2 3">
    <name type="scientific">Microdochium trichocladiopsis</name>
    <dbReference type="NCBI Taxonomy" id="1682393"/>
    <lineage>
        <taxon>Eukaryota</taxon>
        <taxon>Fungi</taxon>
        <taxon>Dikarya</taxon>
        <taxon>Ascomycota</taxon>
        <taxon>Pezizomycotina</taxon>
        <taxon>Sordariomycetes</taxon>
        <taxon>Xylariomycetidae</taxon>
        <taxon>Xylariales</taxon>
        <taxon>Microdochiaceae</taxon>
        <taxon>Microdochium</taxon>
    </lineage>
</organism>
<comment type="caution">
    <text evidence="2">The sequence shown here is derived from an EMBL/GenBank/DDBJ whole genome shotgun (WGS) entry which is preliminary data.</text>
</comment>
<feature type="region of interest" description="Disordered" evidence="1">
    <location>
        <begin position="134"/>
        <end position="173"/>
    </location>
</feature>
<dbReference type="GeneID" id="70193093"/>
<protein>
    <submittedName>
        <fullName evidence="2">Uncharacterized protein</fullName>
    </submittedName>
</protein>
<accession>A0A9P9BQT8</accession>
<reference evidence="2" key="1">
    <citation type="journal article" date="2021" name="Nat. Commun.">
        <title>Genetic determinants of endophytism in the Arabidopsis root mycobiome.</title>
        <authorList>
            <person name="Mesny F."/>
            <person name="Miyauchi S."/>
            <person name="Thiergart T."/>
            <person name="Pickel B."/>
            <person name="Atanasova L."/>
            <person name="Karlsson M."/>
            <person name="Huettel B."/>
            <person name="Barry K.W."/>
            <person name="Haridas S."/>
            <person name="Chen C."/>
            <person name="Bauer D."/>
            <person name="Andreopoulos W."/>
            <person name="Pangilinan J."/>
            <person name="LaButti K."/>
            <person name="Riley R."/>
            <person name="Lipzen A."/>
            <person name="Clum A."/>
            <person name="Drula E."/>
            <person name="Henrissat B."/>
            <person name="Kohler A."/>
            <person name="Grigoriev I.V."/>
            <person name="Martin F.M."/>
            <person name="Hacquard S."/>
        </authorList>
    </citation>
    <scope>NUCLEOTIDE SEQUENCE</scope>
    <source>
        <strain evidence="2">MPI-CAGE-CH-0230</strain>
    </source>
</reference>
<dbReference type="RefSeq" id="XP_046015326.1">
    <property type="nucleotide sequence ID" value="XM_046163547.1"/>
</dbReference>